<feature type="transmembrane region" description="Helical" evidence="6">
    <location>
        <begin position="141"/>
        <end position="162"/>
    </location>
</feature>
<feature type="transmembrane region" description="Helical" evidence="6">
    <location>
        <begin position="44"/>
        <end position="65"/>
    </location>
</feature>
<dbReference type="PANTHER" id="PTHR30086">
    <property type="entry name" value="ARGININE EXPORTER PROTEIN ARGO"/>
    <property type="match status" value="1"/>
</dbReference>
<evidence type="ECO:0000256" key="2">
    <source>
        <dbReference type="ARBA" id="ARBA00022475"/>
    </source>
</evidence>
<reference evidence="7 8" key="1">
    <citation type="submission" date="2018-03" db="EMBL/GenBank/DDBJ databases">
        <title>Whole genome sequencing of Histamine producing bacteria.</title>
        <authorList>
            <person name="Butler K."/>
        </authorList>
    </citation>
    <scope>NUCLEOTIDE SEQUENCE [LARGE SCALE GENOMIC DNA]</scope>
    <source>
        <strain evidence="7 8">JCM 13586</strain>
    </source>
</reference>
<keyword evidence="4 6" id="KW-1133">Transmembrane helix</keyword>
<dbReference type="Proteomes" id="UP000241222">
    <property type="component" value="Unassembled WGS sequence"/>
</dbReference>
<evidence type="ECO:0000256" key="6">
    <source>
        <dbReference type="SAM" id="Phobius"/>
    </source>
</evidence>
<sequence>MDYHHFAALVAFAFVSTVTPGPNNIMLMTSGANVGFLRTIPHMLGIIFGFSFMVILVGIGLVGVFQSYPVLHQVLQVISIGYLIHLAILIARSKPSHSDKNDYQPMSFLSAAGFQWVNPKGWTMAITTVSIYNTTTDWRGIALISLVFAVVNIPSVSIWTYAGKQLQAFLQQPAKMKWFNYGMAALLLASLLQVL</sequence>
<evidence type="ECO:0000313" key="7">
    <source>
        <dbReference type="EMBL" id="PSU35874.1"/>
    </source>
</evidence>
<dbReference type="GO" id="GO:0015171">
    <property type="term" value="F:amino acid transmembrane transporter activity"/>
    <property type="evidence" value="ECO:0007669"/>
    <property type="project" value="TreeGrafter"/>
</dbReference>
<keyword evidence="3 6" id="KW-0812">Transmembrane</keyword>
<comment type="caution">
    <text evidence="7">The sequence shown here is derived from an EMBL/GenBank/DDBJ whole genome shotgun (WGS) entry which is preliminary data.</text>
</comment>
<feature type="transmembrane region" description="Helical" evidence="6">
    <location>
        <begin position="74"/>
        <end position="91"/>
    </location>
</feature>
<keyword evidence="2" id="KW-1003">Cell membrane</keyword>
<feature type="transmembrane region" description="Helical" evidence="6">
    <location>
        <begin position="178"/>
        <end position="194"/>
    </location>
</feature>
<organism evidence="7 8">
    <name type="scientific">Photobacterium lutimaris</name>
    <dbReference type="NCBI Taxonomy" id="388278"/>
    <lineage>
        <taxon>Bacteria</taxon>
        <taxon>Pseudomonadati</taxon>
        <taxon>Pseudomonadota</taxon>
        <taxon>Gammaproteobacteria</taxon>
        <taxon>Vibrionales</taxon>
        <taxon>Vibrionaceae</taxon>
        <taxon>Photobacterium</taxon>
    </lineage>
</organism>
<protein>
    <submittedName>
        <fullName evidence="7">Lysine transporter LysE</fullName>
    </submittedName>
</protein>
<evidence type="ECO:0000256" key="4">
    <source>
        <dbReference type="ARBA" id="ARBA00022989"/>
    </source>
</evidence>
<evidence type="ECO:0000256" key="3">
    <source>
        <dbReference type="ARBA" id="ARBA00022692"/>
    </source>
</evidence>
<dbReference type="EMBL" id="PYMH01000001">
    <property type="protein sequence ID" value="PSU35874.1"/>
    <property type="molecule type" value="Genomic_DNA"/>
</dbReference>
<proteinExistence type="predicted"/>
<name>A0A2T3J3K8_9GAMM</name>
<dbReference type="RefSeq" id="WP_107347229.1">
    <property type="nucleotide sequence ID" value="NZ_PYMH01000001.1"/>
</dbReference>
<evidence type="ECO:0000313" key="8">
    <source>
        <dbReference type="Proteomes" id="UP000241222"/>
    </source>
</evidence>
<keyword evidence="8" id="KW-1185">Reference proteome</keyword>
<dbReference type="Pfam" id="PF01810">
    <property type="entry name" value="LysE"/>
    <property type="match status" value="1"/>
</dbReference>
<dbReference type="GO" id="GO:0033228">
    <property type="term" value="P:cysteine export across plasma membrane"/>
    <property type="evidence" value="ECO:0007669"/>
    <property type="project" value="TreeGrafter"/>
</dbReference>
<dbReference type="AlphaFoldDB" id="A0A2T3J3K8"/>
<dbReference type="InterPro" id="IPR001123">
    <property type="entry name" value="LeuE-type"/>
</dbReference>
<dbReference type="OrthoDB" id="9812084at2"/>
<evidence type="ECO:0000256" key="5">
    <source>
        <dbReference type="ARBA" id="ARBA00023136"/>
    </source>
</evidence>
<gene>
    <name evidence="7" type="ORF">C9I99_02305</name>
</gene>
<dbReference type="GO" id="GO:0005886">
    <property type="term" value="C:plasma membrane"/>
    <property type="evidence" value="ECO:0007669"/>
    <property type="project" value="UniProtKB-SubCell"/>
</dbReference>
<keyword evidence="5 6" id="KW-0472">Membrane</keyword>
<dbReference type="PANTHER" id="PTHR30086:SF20">
    <property type="entry name" value="ARGININE EXPORTER PROTEIN ARGO-RELATED"/>
    <property type="match status" value="1"/>
</dbReference>
<comment type="subcellular location">
    <subcellularLocation>
        <location evidence="1">Cell membrane</location>
        <topology evidence="1">Multi-pass membrane protein</topology>
    </subcellularLocation>
</comment>
<accession>A0A2T3J3K8</accession>
<evidence type="ECO:0000256" key="1">
    <source>
        <dbReference type="ARBA" id="ARBA00004651"/>
    </source>
</evidence>